<feature type="chain" id="PRO_5014545257" description="Secreted protein" evidence="1">
    <location>
        <begin position="32"/>
        <end position="272"/>
    </location>
</feature>
<dbReference type="EMBL" id="SPKT01000009">
    <property type="protein sequence ID" value="TFH99391.1"/>
    <property type="molecule type" value="Genomic_DNA"/>
</dbReference>
<dbReference type="Proteomes" id="UP000196230">
    <property type="component" value="Unassembled WGS sequence"/>
</dbReference>
<keyword evidence="5" id="KW-1185">Reference proteome</keyword>
<evidence type="ECO:0000256" key="1">
    <source>
        <dbReference type="SAM" id="SignalP"/>
    </source>
</evidence>
<sequence length="272" mass="28408">MTENLSRRSVAQGIAWSVPAVAVAAAAPAMAASPTCTAESKTIIDQAFADATAALTCNGAPLKLEINFYQPLNAGDGFATDAYVNIKNLSRCTYTFTKTNPLKVAIDVVRVNELSVTNVRDITGVRTSWGSRTWSQTERGSSPVPVGGRDAKIQWTFSGKLPGAGLGDNEADIAIGFGDGATGRGRIHDALLVTPSTGSGAPTFESLLEKGVSADCIDYYNEKLSTWTSPVVWSYTGPKGSGQLAAGATLDSRTSGNTTSGIQYANSTNGIW</sequence>
<reference evidence="3 5" key="2">
    <citation type="submission" date="2019-03" db="EMBL/GenBank/DDBJ databases">
        <title>Reclassification of Micrococcus aloeverae and Micrococcus yunnanensis as later heterotypic synonyms of Micrococcus luteus.</title>
        <authorList>
            <person name="Huang C.-H."/>
        </authorList>
    </citation>
    <scope>NUCLEOTIDE SEQUENCE [LARGE SCALE GENOMIC DNA]</scope>
    <source>
        <strain evidence="3 5">BCRC 12151</strain>
    </source>
</reference>
<dbReference type="EMBL" id="FUKP01000018">
    <property type="protein sequence ID" value="SJN19941.1"/>
    <property type="molecule type" value="Genomic_DNA"/>
</dbReference>
<protein>
    <recommendedName>
        <fullName evidence="6">Secreted protein</fullName>
    </recommendedName>
</protein>
<dbReference type="RefSeq" id="WP_067191686.1">
    <property type="nucleotide sequence ID" value="NZ_CP126965.1"/>
</dbReference>
<dbReference type="OrthoDB" id="9974901at2"/>
<dbReference type="InterPro" id="IPR006311">
    <property type="entry name" value="TAT_signal"/>
</dbReference>
<gene>
    <name evidence="3" type="ORF">E4A49_05585</name>
    <name evidence="2" type="ORF">FM125_02830</name>
</gene>
<dbReference type="Proteomes" id="UP000297477">
    <property type="component" value="Unassembled WGS sequence"/>
</dbReference>
<evidence type="ECO:0000313" key="4">
    <source>
        <dbReference type="Proteomes" id="UP000196230"/>
    </source>
</evidence>
<keyword evidence="1" id="KW-0732">Signal</keyword>
<dbReference type="PROSITE" id="PS51318">
    <property type="entry name" value="TAT"/>
    <property type="match status" value="1"/>
</dbReference>
<accession>A0A1R4IJJ4</accession>
<evidence type="ECO:0000313" key="3">
    <source>
        <dbReference type="EMBL" id="TFH99391.1"/>
    </source>
</evidence>
<evidence type="ECO:0000313" key="5">
    <source>
        <dbReference type="Proteomes" id="UP000297477"/>
    </source>
</evidence>
<proteinExistence type="predicted"/>
<reference evidence="2 4" key="1">
    <citation type="submission" date="2017-02" db="EMBL/GenBank/DDBJ databases">
        <authorList>
            <person name="Peterson S.W."/>
        </authorList>
    </citation>
    <scope>NUCLEOTIDE SEQUENCE [LARGE SCALE GENOMIC DNA]</scope>
    <source>
        <strain evidence="2 4">2B3F</strain>
    </source>
</reference>
<name>A0A1R4IJJ4_9MICC</name>
<evidence type="ECO:0008006" key="6">
    <source>
        <dbReference type="Google" id="ProtNLM"/>
    </source>
</evidence>
<feature type="signal peptide" evidence="1">
    <location>
        <begin position="1"/>
        <end position="31"/>
    </location>
</feature>
<organism evidence="2 4">
    <name type="scientific">Micrococcus lylae</name>
    <dbReference type="NCBI Taxonomy" id="1273"/>
    <lineage>
        <taxon>Bacteria</taxon>
        <taxon>Bacillati</taxon>
        <taxon>Actinomycetota</taxon>
        <taxon>Actinomycetes</taxon>
        <taxon>Micrococcales</taxon>
        <taxon>Micrococcaceae</taxon>
        <taxon>Micrococcus</taxon>
    </lineage>
</organism>
<dbReference type="AlphaFoldDB" id="A0A1R4IJJ4"/>
<evidence type="ECO:0000313" key="2">
    <source>
        <dbReference type="EMBL" id="SJN19941.1"/>
    </source>
</evidence>